<feature type="domain" description="Cell surface protein Shp haem-binding" evidence="3">
    <location>
        <begin position="220"/>
        <end position="259"/>
    </location>
</feature>
<dbReference type="HOGENOM" id="CLU_625234_0_0_9"/>
<feature type="region of interest" description="Disordered" evidence="1">
    <location>
        <begin position="177"/>
        <end position="200"/>
    </location>
</feature>
<evidence type="ECO:0000313" key="5">
    <source>
        <dbReference type="Proteomes" id="UP000016637"/>
    </source>
</evidence>
<dbReference type="RefSeq" id="WP_021753712.1">
    <property type="nucleotide sequence ID" value="NZ_KI271876.1"/>
</dbReference>
<evidence type="ECO:0000256" key="1">
    <source>
        <dbReference type="SAM" id="MobiDB-lite"/>
    </source>
</evidence>
<organism evidence="4 5">
    <name type="scientific">Gemella bergeri ATCC 700627</name>
    <dbReference type="NCBI Taxonomy" id="1321820"/>
    <lineage>
        <taxon>Bacteria</taxon>
        <taxon>Bacillati</taxon>
        <taxon>Bacillota</taxon>
        <taxon>Bacilli</taxon>
        <taxon>Bacillales</taxon>
        <taxon>Gemellaceae</taxon>
        <taxon>Gemella</taxon>
    </lineage>
</organism>
<reference evidence="4 5" key="1">
    <citation type="submission" date="2013-08" db="EMBL/GenBank/DDBJ databases">
        <authorList>
            <person name="Weinstock G."/>
            <person name="Sodergren E."/>
            <person name="Wylie T."/>
            <person name="Fulton L."/>
            <person name="Fulton R."/>
            <person name="Fronick C."/>
            <person name="O'Laughlin M."/>
            <person name="Godfrey J."/>
            <person name="Miner T."/>
            <person name="Herter B."/>
            <person name="Appelbaum E."/>
            <person name="Cordes M."/>
            <person name="Lek S."/>
            <person name="Wollam A."/>
            <person name="Pepin K.H."/>
            <person name="Palsikar V.B."/>
            <person name="Mitreva M."/>
            <person name="Wilson R.K."/>
        </authorList>
    </citation>
    <scope>NUCLEOTIDE SEQUENCE [LARGE SCALE GENOMIC DNA]</scope>
    <source>
        <strain evidence="4 5">ATCC 700627</strain>
    </source>
</reference>
<protein>
    <submittedName>
        <fullName evidence="4">Iron transport-associated domain protein</fullName>
    </submittedName>
</protein>
<name>U2S4A1_9BACL</name>
<dbReference type="eggNOG" id="ENOG5032V38">
    <property type="taxonomic scope" value="Bacteria"/>
</dbReference>
<keyword evidence="2" id="KW-1133">Transmembrane helix</keyword>
<keyword evidence="2" id="KW-0812">Transmembrane</keyword>
<evidence type="ECO:0000313" key="4">
    <source>
        <dbReference type="EMBL" id="ERK57607.1"/>
    </source>
</evidence>
<feature type="compositionally biased region" description="Basic and acidic residues" evidence="1">
    <location>
        <begin position="183"/>
        <end position="200"/>
    </location>
</feature>
<dbReference type="EMBL" id="AWVP01000063">
    <property type="protein sequence ID" value="ERK57607.1"/>
    <property type="molecule type" value="Genomic_DNA"/>
</dbReference>
<dbReference type="AlphaFoldDB" id="U2S4A1"/>
<dbReference type="Proteomes" id="UP000016637">
    <property type="component" value="Unassembled WGS sequence"/>
</dbReference>
<dbReference type="GO" id="GO:0020037">
    <property type="term" value="F:heme binding"/>
    <property type="evidence" value="ECO:0007669"/>
    <property type="project" value="InterPro"/>
</dbReference>
<dbReference type="InterPro" id="IPR020985">
    <property type="entry name" value="Cell_surface_Shp_haem-bd"/>
</dbReference>
<keyword evidence="2" id="KW-0472">Membrane</keyword>
<gene>
    <name evidence="4" type="ORF">HMPREF1983_01056</name>
</gene>
<keyword evidence="5" id="KW-1185">Reference proteome</keyword>
<comment type="caution">
    <text evidence="4">The sequence shown here is derived from an EMBL/GenBank/DDBJ whole genome shotgun (WGS) entry which is preliminary data.</text>
</comment>
<feature type="transmembrane region" description="Helical" evidence="2">
    <location>
        <begin position="401"/>
        <end position="422"/>
    </location>
</feature>
<dbReference type="PATRIC" id="fig|1321820.3.peg.1027"/>
<feature type="domain" description="Cell surface protein Shp haem-binding" evidence="3">
    <location>
        <begin position="283"/>
        <end position="390"/>
    </location>
</feature>
<dbReference type="SUPFAM" id="SSF158911">
    <property type="entry name" value="NEAT domain-like"/>
    <property type="match status" value="1"/>
</dbReference>
<proteinExistence type="predicted"/>
<accession>U2S4A1</accession>
<dbReference type="Gene3D" id="2.60.40.1850">
    <property type="match status" value="3"/>
</dbReference>
<dbReference type="InterPro" id="IPR037250">
    <property type="entry name" value="NEAT_dom_sf"/>
</dbReference>
<evidence type="ECO:0000259" key="3">
    <source>
        <dbReference type="Pfam" id="PF11545"/>
    </source>
</evidence>
<evidence type="ECO:0000256" key="2">
    <source>
        <dbReference type="SAM" id="Phobius"/>
    </source>
</evidence>
<sequence>MKKILKFVAITITTLAFIVTSSSVQLNHKVQAEDKVYSVPIELWHSENTGRLSMGNKALAPKATVKVHDNNTSTITVQFVPMDFNNMHGHLLSLSIYSSPIFSGKLTPASVVSTYNDTNLDGGTSTYPSNLSFDFGTAKPDKVGVRVSVDAMNKIMGGDASQNAIIKFNWSAVKQVSDNEDSNADKDKKEEKKDENKAPEGFVTKKLEDYFKEDQKTKNTGVYNLDITGSYLSPLTGITADGGTKNAAIGEGMVQGVISPVNSGGNLNDALKNQKAGGEKRWSKALLQRTKDGKLYATVRIHLMNWVQRSKEQGPFIKVLQKDGEFKQVTASETKVNIEQYKDSYVDYRFEVPNENFLAMVQMYVEPMNRPVRFFVEVNTDTIQNGNDNLDMEVIKEKNYLPYYLGGGAVVLVIIAGIFIGIKKRKNNVVTENPTEEITKENE</sequence>
<dbReference type="Pfam" id="PF11545">
    <property type="entry name" value="HemeBinding_Shp"/>
    <property type="match status" value="2"/>
</dbReference>